<accession>A0AAX6HK89</accession>
<feature type="domain" description="C2H2-type" evidence="2">
    <location>
        <begin position="123"/>
        <end position="144"/>
    </location>
</feature>
<dbReference type="PANTHER" id="PTHR21385">
    <property type="entry name" value="ZINC FINGER PROTEIN-RELATED"/>
    <property type="match status" value="1"/>
</dbReference>
<evidence type="ECO:0000313" key="4">
    <source>
        <dbReference type="Proteomes" id="UP001140949"/>
    </source>
</evidence>
<feature type="signal peptide" evidence="1">
    <location>
        <begin position="1"/>
        <end position="41"/>
    </location>
</feature>
<feature type="chain" id="PRO_5043500728" description="C2H2-type domain-containing protein" evidence="1">
    <location>
        <begin position="42"/>
        <end position="308"/>
    </location>
</feature>
<protein>
    <recommendedName>
        <fullName evidence="2">C2H2-type domain-containing protein</fullName>
    </recommendedName>
</protein>
<keyword evidence="4" id="KW-1185">Reference proteome</keyword>
<dbReference type="AlphaFoldDB" id="A0AAX6HK89"/>
<gene>
    <name evidence="3" type="ORF">M6B38_306435</name>
</gene>
<evidence type="ECO:0000259" key="2">
    <source>
        <dbReference type="PROSITE" id="PS00028"/>
    </source>
</evidence>
<dbReference type="PROSITE" id="PS00028">
    <property type="entry name" value="ZINC_FINGER_C2H2_1"/>
    <property type="match status" value="1"/>
</dbReference>
<proteinExistence type="predicted"/>
<dbReference type="EMBL" id="JANAVB010008599">
    <property type="protein sequence ID" value="KAJ6841500.1"/>
    <property type="molecule type" value="Genomic_DNA"/>
</dbReference>
<dbReference type="Proteomes" id="UP001140949">
    <property type="component" value="Unassembled WGS sequence"/>
</dbReference>
<organism evidence="3 4">
    <name type="scientific">Iris pallida</name>
    <name type="common">Sweet iris</name>
    <dbReference type="NCBI Taxonomy" id="29817"/>
    <lineage>
        <taxon>Eukaryota</taxon>
        <taxon>Viridiplantae</taxon>
        <taxon>Streptophyta</taxon>
        <taxon>Embryophyta</taxon>
        <taxon>Tracheophyta</taxon>
        <taxon>Spermatophyta</taxon>
        <taxon>Magnoliopsida</taxon>
        <taxon>Liliopsida</taxon>
        <taxon>Asparagales</taxon>
        <taxon>Iridaceae</taxon>
        <taxon>Iridoideae</taxon>
        <taxon>Irideae</taxon>
        <taxon>Iris</taxon>
    </lineage>
</organism>
<dbReference type="PANTHER" id="PTHR21385:SF0">
    <property type="entry name" value="RE51073P"/>
    <property type="match status" value="1"/>
</dbReference>
<name>A0AAX6HK89_IRIPA</name>
<evidence type="ECO:0000313" key="3">
    <source>
        <dbReference type="EMBL" id="KAJ6841500.1"/>
    </source>
</evidence>
<comment type="caution">
    <text evidence="3">The sequence shown here is derived from an EMBL/GenBank/DDBJ whole genome shotgun (WGS) entry which is preliminary data.</text>
</comment>
<reference evidence="3" key="1">
    <citation type="journal article" date="2023" name="GigaByte">
        <title>Genome assembly of the bearded iris, Iris pallida Lam.</title>
        <authorList>
            <person name="Bruccoleri R.E."/>
            <person name="Oakeley E.J."/>
            <person name="Faust A.M.E."/>
            <person name="Altorfer M."/>
            <person name="Dessus-Babus S."/>
            <person name="Burckhardt D."/>
            <person name="Oertli M."/>
            <person name="Naumann U."/>
            <person name="Petersen F."/>
            <person name="Wong J."/>
        </authorList>
    </citation>
    <scope>NUCLEOTIDE SEQUENCE</scope>
    <source>
        <strain evidence="3">GSM-AAB239-AS_SAM_17_03QT</strain>
    </source>
</reference>
<dbReference type="InterPro" id="IPR013087">
    <property type="entry name" value="Znf_C2H2_type"/>
</dbReference>
<sequence>MLLALLFPYILPIPSLPPPMAMRIAILILFILCLSLDRGHALQEFEAADGTSTLKQDVPQKHEVHCSRERSRAAWKIIEEYLTPFVEEEQYEIPSKCRLHPDNDMFREQEEHKIHIDTNEWRCGLCKKSFRVEKFLDQHFDNRHSNLIDDSQGRCLADLCGALHCDLMDDTKKSKNKCNPGAMSRNRHLCESLADSCFPTNQGRSTSRLHELFLRQFCDAHTCNGGKKTLLKRGQETIKCILHCSVHIDSAAAACVLSYCLFASKRNENRHSRSETHLKIGAQVKAILIYLEPVPEDPAYFYLQDGQH</sequence>
<reference evidence="3" key="2">
    <citation type="submission" date="2023-04" db="EMBL/GenBank/DDBJ databases">
        <authorList>
            <person name="Bruccoleri R.E."/>
            <person name="Oakeley E.J."/>
            <person name="Faust A.-M."/>
            <person name="Dessus-Babus S."/>
            <person name="Altorfer M."/>
            <person name="Burckhardt D."/>
            <person name="Oertli M."/>
            <person name="Naumann U."/>
            <person name="Petersen F."/>
            <person name="Wong J."/>
        </authorList>
    </citation>
    <scope>NUCLEOTIDE SEQUENCE</scope>
    <source>
        <strain evidence="3">GSM-AAB239-AS_SAM_17_03QT</strain>
        <tissue evidence="3">Leaf</tissue>
    </source>
</reference>
<evidence type="ECO:0000256" key="1">
    <source>
        <dbReference type="SAM" id="SignalP"/>
    </source>
</evidence>
<keyword evidence="1" id="KW-0732">Signal</keyword>